<accession>A0ABR3NB85</accession>
<organism evidence="2 3">
    <name type="scientific">Cirrhinus molitorella</name>
    <name type="common">mud carp</name>
    <dbReference type="NCBI Taxonomy" id="172907"/>
    <lineage>
        <taxon>Eukaryota</taxon>
        <taxon>Metazoa</taxon>
        <taxon>Chordata</taxon>
        <taxon>Craniata</taxon>
        <taxon>Vertebrata</taxon>
        <taxon>Euteleostomi</taxon>
        <taxon>Actinopterygii</taxon>
        <taxon>Neopterygii</taxon>
        <taxon>Teleostei</taxon>
        <taxon>Ostariophysi</taxon>
        <taxon>Cypriniformes</taxon>
        <taxon>Cyprinidae</taxon>
        <taxon>Labeoninae</taxon>
        <taxon>Labeonini</taxon>
        <taxon>Cirrhinus</taxon>
    </lineage>
</organism>
<proteinExistence type="predicted"/>
<evidence type="ECO:0000313" key="3">
    <source>
        <dbReference type="Proteomes" id="UP001558613"/>
    </source>
</evidence>
<dbReference type="EMBL" id="JAYMGO010000005">
    <property type="protein sequence ID" value="KAL1274096.1"/>
    <property type="molecule type" value="Genomic_DNA"/>
</dbReference>
<evidence type="ECO:0000256" key="1">
    <source>
        <dbReference type="SAM" id="MobiDB-lite"/>
    </source>
</evidence>
<evidence type="ECO:0000313" key="2">
    <source>
        <dbReference type="EMBL" id="KAL1274096.1"/>
    </source>
</evidence>
<feature type="compositionally biased region" description="Polar residues" evidence="1">
    <location>
        <begin position="94"/>
        <end position="103"/>
    </location>
</feature>
<comment type="caution">
    <text evidence="2">The sequence shown here is derived from an EMBL/GenBank/DDBJ whole genome shotgun (WGS) entry which is preliminary data.</text>
</comment>
<keyword evidence="3" id="KW-1185">Reference proteome</keyword>
<dbReference type="Proteomes" id="UP001558613">
    <property type="component" value="Unassembled WGS sequence"/>
</dbReference>
<sequence>MHEEVVDLIRKSVDTLFLLVADRATYEHLKARGIPITLQLLNIQRRTRGKIQEATMKDQPPHLLKPGQGKEIGGSMNHHAYHREEPWQNRKWRQSMTQASYPQGAQKKPMPAGSQRKRDWKAHKSQTSFPQGAKFPKGAPMLVPNRMESGTNRSLKILFHRESHSDKVHLCLLVPNGKESGMSRSLKPLLHKQNQNWFGFRESMKSWHLYREGPHKEHPCSQRPFRKNLWPLGPHKEHPCSQRPLRMNPWPLGPHKEHPCSQRPLRKNQWLLGPHKEHLCPCLPQRKHKCRLGPIRENQCFSGPHKWPASFQQKQISKFSQKRPCPWNMEDSDNAGLFQPPSFKKRHVELEPRAFPNTQPTLKRPCPWSTVALGTPKHTYFQHGAPHAALSLEVGPKPAMFPQGAVVPTSLPQATTLPASFPQRPPTPAYLAQQQSSQCSWKRPCPWSTEDLDNGVFQTPPLKKQHIWSPEPLRIHSLLERGHIHGAQKHRTMAMLINHFHAKSGASSQMKNRSSPTLSSTF</sequence>
<protein>
    <submittedName>
        <fullName evidence="2">Uncharacterized protein</fullName>
    </submittedName>
</protein>
<reference evidence="2 3" key="1">
    <citation type="submission" date="2023-09" db="EMBL/GenBank/DDBJ databases">
        <authorList>
            <person name="Wang M."/>
        </authorList>
    </citation>
    <scope>NUCLEOTIDE SEQUENCE [LARGE SCALE GENOMIC DNA]</scope>
    <source>
        <strain evidence="2">GT-2023</strain>
        <tissue evidence="2">Liver</tissue>
    </source>
</reference>
<name>A0ABR3NB85_9TELE</name>
<gene>
    <name evidence="2" type="ORF">QQF64_026910</name>
</gene>
<feature type="region of interest" description="Disordered" evidence="1">
    <location>
        <begin position="87"/>
        <end position="140"/>
    </location>
</feature>